<name>A0A166EL12_9EURY</name>
<evidence type="ECO:0000313" key="2">
    <source>
        <dbReference type="Proteomes" id="UP000077275"/>
    </source>
</evidence>
<dbReference type="STRING" id="47311.MBCUT_06370"/>
<keyword evidence="2" id="KW-1185">Reference proteome</keyword>
<dbReference type="PATRIC" id="fig|47311.3.peg.715"/>
<evidence type="ECO:0000313" key="1">
    <source>
        <dbReference type="EMBL" id="KZX16773.1"/>
    </source>
</evidence>
<proteinExistence type="predicted"/>
<sequence>MTTRFDESTIVDYLNNFKKEHIRRNHKYNDKIKKRKISHEEIVKFLTEEEPLLIEQQESKKFALFYDYNTNYIIKIIIVLKDKFINLPTAHPIKKGSFENIKEGKEK</sequence>
<reference evidence="1 2" key="1">
    <citation type="submission" date="2016-04" db="EMBL/GenBank/DDBJ databases">
        <title>Genome sequence of Methanobrevibacter cuticularis DSM 11139.</title>
        <authorList>
            <person name="Poehlein A."/>
            <person name="Seedorf H."/>
            <person name="Daniel R."/>
        </authorList>
    </citation>
    <scope>NUCLEOTIDE SEQUENCE [LARGE SCALE GENOMIC DNA]</scope>
    <source>
        <strain evidence="1 2">DSM 11139</strain>
    </source>
</reference>
<protein>
    <recommendedName>
        <fullName evidence="3">Phage-Barnase-EndoU-ColicinE5/D-RelE like nuclease 3 domain-containing protein</fullName>
    </recommendedName>
</protein>
<gene>
    <name evidence="1" type="ORF">MBCUT_06370</name>
</gene>
<dbReference type="OrthoDB" id="79280at2157"/>
<dbReference type="AlphaFoldDB" id="A0A166EL12"/>
<organism evidence="1 2">
    <name type="scientific">Methanobrevibacter cuticularis</name>
    <dbReference type="NCBI Taxonomy" id="47311"/>
    <lineage>
        <taxon>Archaea</taxon>
        <taxon>Methanobacteriati</taxon>
        <taxon>Methanobacteriota</taxon>
        <taxon>Methanomada group</taxon>
        <taxon>Methanobacteria</taxon>
        <taxon>Methanobacteriales</taxon>
        <taxon>Methanobacteriaceae</taxon>
        <taxon>Methanobrevibacter</taxon>
    </lineage>
</organism>
<comment type="caution">
    <text evidence="1">The sequence shown here is derived from an EMBL/GenBank/DDBJ whole genome shotgun (WGS) entry which is preliminary data.</text>
</comment>
<dbReference type="EMBL" id="LWMW01000087">
    <property type="protein sequence ID" value="KZX16773.1"/>
    <property type="molecule type" value="Genomic_DNA"/>
</dbReference>
<accession>A0A166EL12</accession>
<evidence type="ECO:0008006" key="3">
    <source>
        <dbReference type="Google" id="ProtNLM"/>
    </source>
</evidence>
<dbReference type="RefSeq" id="WP_067258847.1">
    <property type="nucleotide sequence ID" value="NZ_LWMW01000087.1"/>
</dbReference>
<dbReference type="Proteomes" id="UP000077275">
    <property type="component" value="Unassembled WGS sequence"/>
</dbReference>